<evidence type="ECO:0000256" key="1">
    <source>
        <dbReference type="ARBA" id="ARBA00022741"/>
    </source>
</evidence>
<dbReference type="Gene3D" id="1.10.10.160">
    <property type="match status" value="1"/>
</dbReference>
<organism evidence="6 7">
    <name type="scientific">Blepharisma stoltei</name>
    <dbReference type="NCBI Taxonomy" id="1481888"/>
    <lineage>
        <taxon>Eukaryota</taxon>
        <taxon>Sar</taxon>
        <taxon>Alveolata</taxon>
        <taxon>Ciliophora</taxon>
        <taxon>Postciliodesmatophora</taxon>
        <taxon>Heterotrichea</taxon>
        <taxon>Heterotrichida</taxon>
        <taxon>Blepharismidae</taxon>
        <taxon>Blepharisma</taxon>
    </lineage>
</organism>
<evidence type="ECO:0000256" key="4">
    <source>
        <dbReference type="ARBA" id="ARBA00022840"/>
    </source>
</evidence>
<name>A0AAU9J4L6_9CILI</name>
<keyword evidence="3" id="KW-0347">Helicase</keyword>
<evidence type="ECO:0000256" key="3">
    <source>
        <dbReference type="ARBA" id="ARBA00022806"/>
    </source>
</evidence>
<evidence type="ECO:0000256" key="2">
    <source>
        <dbReference type="ARBA" id="ARBA00022801"/>
    </source>
</evidence>
<gene>
    <name evidence="6" type="ORF">BSTOLATCC_MIC27142</name>
</gene>
<dbReference type="PANTHER" id="PTHR21529">
    <property type="entry name" value="MAMMARY TURMOR VIRUS RECEPTOR HOMOLOG 1, 2 MTVR1, 2"/>
    <property type="match status" value="1"/>
</dbReference>
<dbReference type="PANTHER" id="PTHR21529:SF4">
    <property type="entry name" value="TPR AND ANKYRIN REPEAT-CONTAINING PROTEIN 1"/>
    <property type="match status" value="1"/>
</dbReference>
<dbReference type="Gene3D" id="3.40.50.300">
    <property type="entry name" value="P-loop containing nucleotide triphosphate hydrolases"/>
    <property type="match status" value="2"/>
</dbReference>
<protein>
    <recommendedName>
        <fullName evidence="8">UvrD-like helicase ATP-binding domain-containing protein</fullName>
    </recommendedName>
</protein>
<feature type="coiled-coil region" evidence="5">
    <location>
        <begin position="434"/>
        <end position="463"/>
    </location>
</feature>
<keyword evidence="7" id="KW-1185">Reference proteome</keyword>
<dbReference type="GO" id="GO:0004386">
    <property type="term" value="F:helicase activity"/>
    <property type="evidence" value="ECO:0007669"/>
    <property type="project" value="UniProtKB-KW"/>
</dbReference>
<dbReference type="InterPro" id="IPR039904">
    <property type="entry name" value="TRANK1"/>
</dbReference>
<evidence type="ECO:0000256" key="5">
    <source>
        <dbReference type="SAM" id="Coils"/>
    </source>
</evidence>
<dbReference type="InterPro" id="IPR013986">
    <property type="entry name" value="DExx_box_DNA_helicase_dom_sf"/>
</dbReference>
<dbReference type="GO" id="GO:0005524">
    <property type="term" value="F:ATP binding"/>
    <property type="evidence" value="ECO:0007669"/>
    <property type="project" value="UniProtKB-KW"/>
</dbReference>
<keyword evidence="1" id="KW-0547">Nucleotide-binding</keyword>
<accession>A0AAU9J4L6</accession>
<dbReference type="SUPFAM" id="SSF52540">
    <property type="entry name" value="P-loop containing nucleoside triphosphate hydrolases"/>
    <property type="match status" value="1"/>
</dbReference>
<dbReference type="GO" id="GO:0016787">
    <property type="term" value="F:hydrolase activity"/>
    <property type="evidence" value="ECO:0007669"/>
    <property type="project" value="UniProtKB-KW"/>
</dbReference>
<comment type="caution">
    <text evidence="6">The sequence shown here is derived from an EMBL/GenBank/DDBJ whole genome shotgun (WGS) entry which is preliminary data.</text>
</comment>
<proteinExistence type="predicted"/>
<evidence type="ECO:0000313" key="6">
    <source>
        <dbReference type="EMBL" id="CAG9320671.1"/>
    </source>
</evidence>
<dbReference type="AlphaFoldDB" id="A0AAU9J4L6"/>
<keyword evidence="5" id="KW-0175">Coiled coil</keyword>
<keyword evidence="2" id="KW-0378">Hydrolase</keyword>
<sequence length="908" mass="105810">MDFPKKSKKAQSSSILGQDSNQSSKLKATIASLVEEIHSKMVANLWQMYYEFSSFMPINYKEVIDDPYEIWTTYLPHEIEKYEKDHFSGEITLWKPGNIIDHSMMSAFWKSCDIFEGVSQVPWRFRVSEKAFDKIKDSCRELKVALLKKMIEFSLGFILEGYNCEIIRTGPCIGMVFFSFPFIEEDYDSFNSNIQWHGIAACIVERIPVIKDHKVIEYSYEQYIKLLSVVDNTNLVPNEVDNFCDDIREDPDRWLEYSDWIGCLGINNQWRNAMGRFYPIIIPQLFLTEEESNSIAFDAGIRRWIWTDPDILENWEKKEKFKNNLVKLLSEENSCKDFIRLLKTLPNMTLKLTDEELELISTPGNVLTIGRSGTGKTTCSLLRMFSAEILFRYKMQKNKKLKAEDIDNPLPLHFVFATASPVLTNEVKIYYKKLKKLIKNGLKSKEKQQNLEEEKEIELKKENPQLTQVEEIEKEINTGPHSMKLLKNEDFPLFATIRKLVLMIDGSLERPFFSRDKNGRVIGSSCNFEWHNEQKGALEISKDYKKKKREQSEFISDSDSDEEYNKYYETDWDESQRQIRSWEIDFAAFSERFYPSLTWKNKFSPLILWTEISAYIKGSPKAYLSRGFYLSQEEYLELGRKSSMLSKEEKVEVYRAFGLYEDWKRSVNGYDFQDLVNYILCEIHYHGYKGIPIHYMMIDEVQDLTSATLNLLMQVTDQKLVFSGDTAQTIAKGVGFRFCDLKSLFFEASMTPPTVRQLTINFRSHNQILELANSVVALLETLFPLTIDKMGKEKSLKDGPHPIIINSGNPEDLLEVLYCSSEENPQLSNIQFGCSQVVIVRNQSSKFKLPSSLNTALCLTVYEAKGLEFDDVILYNVFTDSEMPVRCWKALYHFIIKNKDYGIFYINY</sequence>
<evidence type="ECO:0008006" key="8">
    <source>
        <dbReference type="Google" id="ProtNLM"/>
    </source>
</evidence>
<keyword evidence="4" id="KW-0067">ATP-binding</keyword>
<reference evidence="6" key="1">
    <citation type="submission" date="2021-09" db="EMBL/GenBank/DDBJ databases">
        <authorList>
            <consortium name="AG Swart"/>
            <person name="Singh M."/>
            <person name="Singh A."/>
            <person name="Seah K."/>
            <person name="Emmerich C."/>
        </authorList>
    </citation>
    <scope>NUCLEOTIDE SEQUENCE</scope>
    <source>
        <strain evidence="6">ATCC30299</strain>
    </source>
</reference>
<dbReference type="InterPro" id="IPR027417">
    <property type="entry name" value="P-loop_NTPase"/>
</dbReference>
<evidence type="ECO:0000313" key="7">
    <source>
        <dbReference type="Proteomes" id="UP001162131"/>
    </source>
</evidence>
<dbReference type="EMBL" id="CAJZBQ010000026">
    <property type="protein sequence ID" value="CAG9320671.1"/>
    <property type="molecule type" value="Genomic_DNA"/>
</dbReference>
<dbReference type="Proteomes" id="UP001162131">
    <property type="component" value="Unassembled WGS sequence"/>
</dbReference>